<keyword evidence="2" id="KW-1185">Reference proteome</keyword>
<organism evidence="1 2">
    <name type="scientific">Stephania yunnanensis</name>
    <dbReference type="NCBI Taxonomy" id="152371"/>
    <lineage>
        <taxon>Eukaryota</taxon>
        <taxon>Viridiplantae</taxon>
        <taxon>Streptophyta</taxon>
        <taxon>Embryophyta</taxon>
        <taxon>Tracheophyta</taxon>
        <taxon>Spermatophyta</taxon>
        <taxon>Magnoliopsida</taxon>
        <taxon>Ranunculales</taxon>
        <taxon>Menispermaceae</taxon>
        <taxon>Menispermoideae</taxon>
        <taxon>Cissampelideae</taxon>
        <taxon>Stephania</taxon>
    </lineage>
</organism>
<gene>
    <name evidence="1" type="ORF">Syun_017139</name>
</gene>
<accession>A0AAP0J8Q3</accession>
<evidence type="ECO:0000313" key="1">
    <source>
        <dbReference type="EMBL" id="KAK9128342.1"/>
    </source>
</evidence>
<evidence type="ECO:0000313" key="2">
    <source>
        <dbReference type="Proteomes" id="UP001420932"/>
    </source>
</evidence>
<dbReference type="EMBL" id="JBBNAF010000007">
    <property type="protein sequence ID" value="KAK9128342.1"/>
    <property type="molecule type" value="Genomic_DNA"/>
</dbReference>
<comment type="caution">
    <text evidence="1">The sequence shown here is derived from an EMBL/GenBank/DDBJ whole genome shotgun (WGS) entry which is preliminary data.</text>
</comment>
<name>A0AAP0J8Q3_9MAGN</name>
<proteinExistence type="predicted"/>
<dbReference type="AlphaFoldDB" id="A0AAP0J8Q3"/>
<sequence length="104" mass="12209">MERSGDLGSRFHLKRNRDPRSRFLLNITLNSSFLQLPGLNKLHSSYPSTEPEVTTPDWLHWCRSSLHLQLQIRTATHPQLNLCIQLCKINMFGDFRLFILLVFM</sequence>
<dbReference type="Proteomes" id="UP001420932">
    <property type="component" value="Unassembled WGS sequence"/>
</dbReference>
<protein>
    <submittedName>
        <fullName evidence="1">Uncharacterized protein</fullName>
    </submittedName>
</protein>
<reference evidence="1 2" key="1">
    <citation type="submission" date="2024-01" db="EMBL/GenBank/DDBJ databases">
        <title>Genome assemblies of Stephania.</title>
        <authorList>
            <person name="Yang L."/>
        </authorList>
    </citation>
    <scope>NUCLEOTIDE SEQUENCE [LARGE SCALE GENOMIC DNA]</scope>
    <source>
        <strain evidence="1">YNDBR</strain>
        <tissue evidence="1">Leaf</tissue>
    </source>
</reference>